<evidence type="ECO:0000256" key="1">
    <source>
        <dbReference type="SAM" id="MobiDB-lite"/>
    </source>
</evidence>
<sequence length="300" mass="36380">MEGWNKLLDGFSFSLMGYIVARREENLIKLDEEIKNSKKGLSDTTNPETFNETIVEIKRKIDKIEREVIDTKTCKYLRDLEDYRTGNIRSNKKIESLNKQYRGRMQSHQRQNRRKRSPSKERYHQQNYHSQRNRSQRYPQFQRNDRYHANYKRVEGRSERIVNPEFKRQGERYGIHSSHNGNTIRQDPRKSDYVRSYSEVVTSVPENRHNPIRNTQKSPRRQQNTLEGRRPTTYNRFQILEHNTSPRTSPFHGSTIQPRFKQTQELREWDSPGKRRRSWEEGEIEDEEERKHNREKRGRM</sequence>
<feature type="compositionally biased region" description="Polar residues" evidence="1">
    <location>
        <begin position="212"/>
        <end position="261"/>
    </location>
</feature>
<proteinExistence type="predicted"/>
<feature type="region of interest" description="Disordered" evidence="1">
    <location>
        <begin position="91"/>
        <end position="300"/>
    </location>
</feature>
<feature type="compositionally biased region" description="Basic residues" evidence="1">
    <location>
        <begin position="101"/>
        <end position="117"/>
    </location>
</feature>
<organism evidence="2 3">
    <name type="scientific">Pelobates cultripes</name>
    <name type="common">Western spadefoot toad</name>
    <dbReference type="NCBI Taxonomy" id="61616"/>
    <lineage>
        <taxon>Eukaryota</taxon>
        <taxon>Metazoa</taxon>
        <taxon>Chordata</taxon>
        <taxon>Craniata</taxon>
        <taxon>Vertebrata</taxon>
        <taxon>Euteleostomi</taxon>
        <taxon>Amphibia</taxon>
        <taxon>Batrachia</taxon>
        <taxon>Anura</taxon>
        <taxon>Pelobatoidea</taxon>
        <taxon>Pelobatidae</taxon>
        <taxon>Pelobates</taxon>
    </lineage>
</organism>
<name>A0AAD1QY54_PELCU</name>
<dbReference type="Proteomes" id="UP001295444">
    <property type="component" value="Chromosome 01"/>
</dbReference>
<protein>
    <submittedName>
        <fullName evidence="2">Uncharacterized protein</fullName>
    </submittedName>
</protein>
<dbReference type="AlphaFoldDB" id="A0AAD1QY54"/>
<feature type="compositionally biased region" description="Basic and acidic residues" evidence="1">
    <location>
        <begin position="143"/>
        <end position="174"/>
    </location>
</feature>
<feature type="compositionally biased region" description="Basic and acidic residues" evidence="1">
    <location>
        <begin position="262"/>
        <end position="273"/>
    </location>
</feature>
<gene>
    <name evidence="2" type="ORF">PECUL_23A037843</name>
</gene>
<reference evidence="2" key="1">
    <citation type="submission" date="2022-03" db="EMBL/GenBank/DDBJ databases">
        <authorList>
            <person name="Alioto T."/>
            <person name="Alioto T."/>
            <person name="Gomez Garrido J."/>
        </authorList>
    </citation>
    <scope>NUCLEOTIDE SEQUENCE</scope>
</reference>
<evidence type="ECO:0000313" key="3">
    <source>
        <dbReference type="Proteomes" id="UP001295444"/>
    </source>
</evidence>
<evidence type="ECO:0000313" key="2">
    <source>
        <dbReference type="EMBL" id="CAH2219536.1"/>
    </source>
</evidence>
<dbReference type="EMBL" id="OW240912">
    <property type="protein sequence ID" value="CAH2219536.1"/>
    <property type="molecule type" value="Genomic_DNA"/>
</dbReference>
<keyword evidence="3" id="KW-1185">Reference proteome</keyword>
<accession>A0AAD1QY54</accession>